<feature type="compositionally biased region" description="Basic and acidic residues" evidence="2">
    <location>
        <begin position="110"/>
        <end position="122"/>
    </location>
</feature>
<dbReference type="AlphaFoldDB" id="A0A9W9ZP75"/>
<sequence length="293" mass="31915">MSRDFLLFVAEQIQNKELEDVDRGKHLAEMQELVSQIEALEKSKMDVEKSKELAKAKESLVAAIQQVQATVSSEEPSSEEAQSDTQGSSSSLAVPGGAPKRAETFSGFDSKLKPDSINKDNINRASSMRTERPGMGFPSRQLPGAVSPIAGASPKIKHKRRASGGGGWSFLSKSKEEKEPSATTGEVASDSASSSPTQTPTPSPLPGQEAEAGTDSDSAVKSARFRPVRERGDTSPPQQIKADHHHSRLKYNLQHLSSPRTQRHARALHKDEEDKEREQKDKSPGTTQEVIYF</sequence>
<name>A0A9W9ZP75_9CNID</name>
<keyword evidence="1" id="KW-0175">Coiled coil</keyword>
<feature type="region of interest" description="Disordered" evidence="2">
    <location>
        <begin position="68"/>
        <end position="293"/>
    </location>
</feature>
<keyword evidence="4" id="KW-1185">Reference proteome</keyword>
<feature type="coiled-coil region" evidence="1">
    <location>
        <begin position="23"/>
        <end position="57"/>
    </location>
</feature>
<comment type="caution">
    <text evidence="3">The sequence shown here is derived from an EMBL/GenBank/DDBJ whole genome shotgun (WGS) entry which is preliminary data.</text>
</comment>
<gene>
    <name evidence="3" type="ORF">OS493_016403</name>
</gene>
<proteinExistence type="predicted"/>
<feature type="compositionally biased region" description="Polar residues" evidence="2">
    <location>
        <begin position="83"/>
        <end position="92"/>
    </location>
</feature>
<evidence type="ECO:0000313" key="4">
    <source>
        <dbReference type="Proteomes" id="UP001163046"/>
    </source>
</evidence>
<feature type="compositionally biased region" description="Low complexity" evidence="2">
    <location>
        <begin position="189"/>
        <end position="198"/>
    </location>
</feature>
<reference evidence="3" key="1">
    <citation type="submission" date="2023-01" db="EMBL/GenBank/DDBJ databases">
        <title>Genome assembly of the deep-sea coral Lophelia pertusa.</title>
        <authorList>
            <person name="Herrera S."/>
            <person name="Cordes E."/>
        </authorList>
    </citation>
    <scope>NUCLEOTIDE SEQUENCE</scope>
    <source>
        <strain evidence="3">USNM1676648</strain>
        <tissue evidence="3">Polyp</tissue>
    </source>
</reference>
<evidence type="ECO:0000256" key="2">
    <source>
        <dbReference type="SAM" id="MobiDB-lite"/>
    </source>
</evidence>
<feature type="compositionally biased region" description="Basic and acidic residues" evidence="2">
    <location>
        <begin position="268"/>
        <end position="283"/>
    </location>
</feature>
<protein>
    <submittedName>
        <fullName evidence="3">Uncharacterized protein</fullName>
    </submittedName>
</protein>
<dbReference type="Proteomes" id="UP001163046">
    <property type="component" value="Unassembled WGS sequence"/>
</dbReference>
<evidence type="ECO:0000256" key="1">
    <source>
        <dbReference type="SAM" id="Coils"/>
    </source>
</evidence>
<dbReference type="OrthoDB" id="10444774at2759"/>
<dbReference type="EMBL" id="MU825881">
    <property type="protein sequence ID" value="KAJ7385327.1"/>
    <property type="molecule type" value="Genomic_DNA"/>
</dbReference>
<evidence type="ECO:0000313" key="3">
    <source>
        <dbReference type="EMBL" id="KAJ7385327.1"/>
    </source>
</evidence>
<organism evidence="3 4">
    <name type="scientific">Desmophyllum pertusum</name>
    <dbReference type="NCBI Taxonomy" id="174260"/>
    <lineage>
        <taxon>Eukaryota</taxon>
        <taxon>Metazoa</taxon>
        <taxon>Cnidaria</taxon>
        <taxon>Anthozoa</taxon>
        <taxon>Hexacorallia</taxon>
        <taxon>Scleractinia</taxon>
        <taxon>Caryophylliina</taxon>
        <taxon>Caryophylliidae</taxon>
        <taxon>Desmophyllum</taxon>
    </lineage>
</organism>
<accession>A0A9W9ZP75</accession>
<feature type="compositionally biased region" description="Polar residues" evidence="2">
    <location>
        <begin position="284"/>
        <end position="293"/>
    </location>
</feature>